<organism evidence="1 2">
    <name type="scientific">Exidia glandulosa HHB12029</name>
    <dbReference type="NCBI Taxonomy" id="1314781"/>
    <lineage>
        <taxon>Eukaryota</taxon>
        <taxon>Fungi</taxon>
        <taxon>Dikarya</taxon>
        <taxon>Basidiomycota</taxon>
        <taxon>Agaricomycotina</taxon>
        <taxon>Agaricomycetes</taxon>
        <taxon>Auriculariales</taxon>
        <taxon>Exidiaceae</taxon>
        <taxon>Exidia</taxon>
    </lineage>
</organism>
<sequence>MQTTDGSRLRPPPVPCHVGHPFGAPNAASIRARARILLADPGPRPPLAPDYIRWLHVSMLPCSPLLTCSTRRALAESGDSYRGGGGSCFLCSTVLLVLFGLARAQSPAVWLDYLPTAPSTRPLTVIMKLHDAR</sequence>
<dbReference type="EMBL" id="KV426422">
    <property type="protein sequence ID" value="KZV81062.1"/>
    <property type="molecule type" value="Genomic_DNA"/>
</dbReference>
<dbReference type="Proteomes" id="UP000077266">
    <property type="component" value="Unassembled WGS sequence"/>
</dbReference>
<proteinExistence type="predicted"/>
<evidence type="ECO:0000313" key="1">
    <source>
        <dbReference type="EMBL" id="KZV81062.1"/>
    </source>
</evidence>
<keyword evidence="2" id="KW-1185">Reference proteome</keyword>
<protein>
    <submittedName>
        <fullName evidence="1">Uncharacterized protein</fullName>
    </submittedName>
</protein>
<evidence type="ECO:0000313" key="2">
    <source>
        <dbReference type="Proteomes" id="UP000077266"/>
    </source>
</evidence>
<dbReference type="AlphaFoldDB" id="A0A165BQD8"/>
<gene>
    <name evidence="1" type="ORF">EXIGLDRAFT_394438</name>
</gene>
<name>A0A165BQD8_EXIGL</name>
<accession>A0A165BQD8</accession>
<dbReference type="InParanoid" id="A0A165BQD8"/>
<reference evidence="1 2" key="1">
    <citation type="journal article" date="2016" name="Mol. Biol. Evol.">
        <title>Comparative Genomics of Early-Diverging Mushroom-Forming Fungi Provides Insights into the Origins of Lignocellulose Decay Capabilities.</title>
        <authorList>
            <person name="Nagy L.G."/>
            <person name="Riley R."/>
            <person name="Tritt A."/>
            <person name="Adam C."/>
            <person name="Daum C."/>
            <person name="Floudas D."/>
            <person name="Sun H."/>
            <person name="Yadav J.S."/>
            <person name="Pangilinan J."/>
            <person name="Larsson K.H."/>
            <person name="Matsuura K."/>
            <person name="Barry K."/>
            <person name="Labutti K."/>
            <person name="Kuo R."/>
            <person name="Ohm R.A."/>
            <person name="Bhattacharya S.S."/>
            <person name="Shirouzu T."/>
            <person name="Yoshinaga Y."/>
            <person name="Martin F.M."/>
            <person name="Grigoriev I.V."/>
            <person name="Hibbett D.S."/>
        </authorList>
    </citation>
    <scope>NUCLEOTIDE SEQUENCE [LARGE SCALE GENOMIC DNA]</scope>
    <source>
        <strain evidence="1 2">HHB12029</strain>
    </source>
</reference>